<feature type="transmembrane region" description="Helical" evidence="7">
    <location>
        <begin position="337"/>
        <end position="355"/>
    </location>
</feature>
<dbReference type="PIRSF" id="PIRSF004810">
    <property type="entry name" value="ChrA"/>
    <property type="match status" value="1"/>
</dbReference>
<dbReference type="AlphaFoldDB" id="A0A367V778"/>
<dbReference type="Pfam" id="PF02417">
    <property type="entry name" value="Chromate_transp"/>
    <property type="match status" value="2"/>
</dbReference>
<dbReference type="InterPro" id="IPR003370">
    <property type="entry name" value="Chromate_transpt"/>
</dbReference>
<feature type="transmembrane region" description="Helical" evidence="7">
    <location>
        <begin position="82"/>
        <end position="106"/>
    </location>
</feature>
<dbReference type="NCBIfam" id="TIGR00937">
    <property type="entry name" value="2A51"/>
    <property type="match status" value="1"/>
</dbReference>
<proteinExistence type="inferred from homology"/>
<dbReference type="GO" id="GO:0015109">
    <property type="term" value="F:chromate transmembrane transporter activity"/>
    <property type="evidence" value="ECO:0007669"/>
    <property type="project" value="InterPro"/>
</dbReference>
<evidence type="ECO:0000256" key="2">
    <source>
        <dbReference type="ARBA" id="ARBA00005262"/>
    </source>
</evidence>
<dbReference type="InterPro" id="IPR014047">
    <property type="entry name" value="Chr_Tranpt_l_chain"/>
</dbReference>
<comment type="caution">
    <text evidence="8">The sequence shown here is derived from an EMBL/GenBank/DDBJ whole genome shotgun (WGS) entry which is preliminary data.</text>
</comment>
<feature type="transmembrane region" description="Helical" evidence="7">
    <location>
        <begin position="361"/>
        <end position="379"/>
    </location>
</feature>
<keyword evidence="5 7" id="KW-1133">Transmembrane helix</keyword>
<feature type="transmembrane region" description="Helical" evidence="7">
    <location>
        <begin position="198"/>
        <end position="218"/>
    </location>
</feature>
<keyword evidence="6 7" id="KW-0472">Membrane</keyword>
<evidence type="ECO:0000256" key="6">
    <source>
        <dbReference type="ARBA" id="ARBA00023136"/>
    </source>
</evidence>
<dbReference type="PANTHER" id="PTHR33567:SF3">
    <property type="entry name" value="CHROMATE ION TRANSPORTER (EUROFUNG)"/>
    <property type="match status" value="1"/>
</dbReference>
<dbReference type="PANTHER" id="PTHR33567">
    <property type="entry name" value="CHROMATE ION TRANSPORTER (EUROFUNG)"/>
    <property type="match status" value="1"/>
</dbReference>
<feature type="transmembrane region" description="Helical" evidence="7">
    <location>
        <begin position="118"/>
        <end position="138"/>
    </location>
</feature>
<protein>
    <submittedName>
        <fullName evidence="8">Chromate transporter</fullName>
    </submittedName>
</protein>
<evidence type="ECO:0000256" key="1">
    <source>
        <dbReference type="ARBA" id="ARBA00004651"/>
    </source>
</evidence>
<keyword evidence="3" id="KW-1003">Cell membrane</keyword>
<dbReference type="RefSeq" id="WP_062953993.1">
    <property type="nucleotide sequence ID" value="NZ_JPWB01000008.1"/>
</dbReference>
<feature type="transmembrane region" description="Helical" evidence="7">
    <location>
        <begin position="297"/>
        <end position="325"/>
    </location>
</feature>
<evidence type="ECO:0000256" key="5">
    <source>
        <dbReference type="ARBA" id="ARBA00022989"/>
    </source>
</evidence>
<gene>
    <name evidence="8" type="ORF">TH6_16750</name>
</gene>
<accession>A0A367V778</accession>
<evidence type="ECO:0000313" key="9">
    <source>
        <dbReference type="Proteomes" id="UP000253061"/>
    </source>
</evidence>
<sequence length="403" mass="41625">MPADGVGLWQIFLIFLRLGLTSFGGPVAHIGYFREEFVARRKWLSDAGYADLVALCQFVPGPASSQVGMGIGMALGGLRGSLVAWLGFTMPSAIVLAALGMAFVGIDLGSIDGVIRGLKLVAVGVVIHALLGMARSLCPDIPRAILAVLAAGLMIASDTVLAQFAVILGGMVAGLLLLKNKVADDADRGSAPRSATGAIVALGAFFALLVVLPVLARLDPTGLFAVIDGFYRSGALVFGGGHVVLPLLQNAVVTPGWIDTETFLAGYGATQAVPGPIFTFAAYLGAALHTGAGGSGIVVSALTALVTLVAIFLPAWLLVVGLLPFWDRVRHIPSMRAGLMGVNAAVVGLLAAVLYDPIWTGANLDIFDIGCVILVFAILQWRIVPVWAVVGLGAVVGYLVGFF</sequence>
<dbReference type="GO" id="GO:0005886">
    <property type="term" value="C:plasma membrane"/>
    <property type="evidence" value="ECO:0007669"/>
    <property type="project" value="UniProtKB-SubCell"/>
</dbReference>
<evidence type="ECO:0000256" key="7">
    <source>
        <dbReference type="SAM" id="Phobius"/>
    </source>
</evidence>
<feature type="transmembrane region" description="Helical" evidence="7">
    <location>
        <begin position="6"/>
        <end position="33"/>
    </location>
</feature>
<reference evidence="8 9" key="1">
    <citation type="submission" date="2014-07" db="EMBL/GenBank/DDBJ databases">
        <title>Draft genome sequence of Thalassospira profundimaris R8-17.</title>
        <authorList>
            <person name="Lai Q."/>
            <person name="Shao Z."/>
        </authorList>
    </citation>
    <scope>NUCLEOTIDE SEQUENCE [LARGE SCALE GENOMIC DNA]</scope>
    <source>
        <strain evidence="8 9">R8-17</strain>
    </source>
</reference>
<comment type="subcellular location">
    <subcellularLocation>
        <location evidence="1">Cell membrane</location>
        <topology evidence="1">Multi-pass membrane protein</topology>
    </subcellularLocation>
</comment>
<feature type="transmembrane region" description="Helical" evidence="7">
    <location>
        <begin position="230"/>
        <end position="248"/>
    </location>
</feature>
<evidence type="ECO:0000256" key="3">
    <source>
        <dbReference type="ARBA" id="ARBA00022475"/>
    </source>
</evidence>
<dbReference type="EMBL" id="JPWB01000008">
    <property type="protein sequence ID" value="RCK20130.1"/>
    <property type="molecule type" value="Genomic_DNA"/>
</dbReference>
<comment type="similarity">
    <text evidence="2">Belongs to the chromate ion transporter (CHR) (TC 2.A.51) family.</text>
</comment>
<feature type="transmembrane region" description="Helical" evidence="7">
    <location>
        <begin position="145"/>
        <end position="178"/>
    </location>
</feature>
<evidence type="ECO:0000313" key="8">
    <source>
        <dbReference type="EMBL" id="RCK20130.1"/>
    </source>
</evidence>
<keyword evidence="4 7" id="KW-0812">Transmembrane</keyword>
<name>A0A367V778_9PROT</name>
<feature type="transmembrane region" description="Helical" evidence="7">
    <location>
        <begin position="386"/>
        <end position="402"/>
    </location>
</feature>
<dbReference type="Proteomes" id="UP000253061">
    <property type="component" value="Unassembled WGS sequence"/>
</dbReference>
<evidence type="ECO:0000256" key="4">
    <source>
        <dbReference type="ARBA" id="ARBA00022692"/>
    </source>
</evidence>
<organism evidence="8 9">
    <name type="scientific">Thalassospira profundimaris</name>
    <dbReference type="NCBI Taxonomy" id="502049"/>
    <lineage>
        <taxon>Bacteria</taxon>
        <taxon>Pseudomonadati</taxon>
        <taxon>Pseudomonadota</taxon>
        <taxon>Alphaproteobacteria</taxon>
        <taxon>Rhodospirillales</taxon>
        <taxon>Thalassospiraceae</taxon>
        <taxon>Thalassospira</taxon>
    </lineage>
</organism>